<proteinExistence type="inferred from homology"/>
<reference evidence="8" key="1">
    <citation type="submission" date="2022-05" db="EMBL/GenBank/DDBJ databases">
        <title>Complete genome sequence of toluene-degrading Gulosibacter sediminis strain ACHW.36C.</title>
        <authorList>
            <person name="Wai A.C."/>
            <person name="Lai G.K."/>
            <person name="Griffin S.D."/>
            <person name="Leung F.C."/>
        </authorList>
    </citation>
    <scope>NUCLEOTIDE SEQUENCE [LARGE SCALE GENOMIC DNA]</scope>
    <source>
        <strain evidence="8">ACHW.36C</strain>
    </source>
</reference>
<feature type="compositionally biased region" description="Polar residues" evidence="6">
    <location>
        <begin position="1"/>
        <end position="13"/>
    </location>
</feature>
<evidence type="ECO:0000256" key="1">
    <source>
        <dbReference type="ARBA" id="ARBA00008366"/>
    </source>
</evidence>
<evidence type="ECO:0000313" key="8">
    <source>
        <dbReference type="EMBL" id="UQN15519.1"/>
    </source>
</evidence>
<evidence type="ECO:0000256" key="5">
    <source>
        <dbReference type="PIRNR" id="PIRNR005426"/>
    </source>
</evidence>
<evidence type="ECO:0000256" key="6">
    <source>
        <dbReference type="SAM" id="MobiDB-lite"/>
    </source>
</evidence>
<keyword evidence="4 5" id="KW-0560">Oxidoreductase</keyword>
<dbReference type="EMBL" id="CP097160">
    <property type="protein sequence ID" value="UQN15519.1"/>
    <property type="molecule type" value="Genomic_DNA"/>
</dbReference>
<evidence type="ECO:0000256" key="3">
    <source>
        <dbReference type="ARBA" id="ARBA00022643"/>
    </source>
</evidence>
<dbReference type="InterPro" id="IPR016446">
    <property type="entry name" value="Flavin_OxRdtase_Frp"/>
</dbReference>
<evidence type="ECO:0000256" key="2">
    <source>
        <dbReference type="ARBA" id="ARBA00022630"/>
    </source>
</evidence>
<dbReference type="InterPro" id="IPR000415">
    <property type="entry name" value="Nitroreductase-like"/>
</dbReference>
<evidence type="ECO:0000259" key="7">
    <source>
        <dbReference type="Pfam" id="PF00881"/>
    </source>
</evidence>
<dbReference type="PANTHER" id="PTHR43425">
    <property type="entry name" value="OXYGEN-INSENSITIVE NADPH NITROREDUCTASE"/>
    <property type="match status" value="1"/>
</dbReference>
<dbReference type="CDD" id="cd02146">
    <property type="entry name" value="NfsA-like"/>
    <property type="match status" value="1"/>
</dbReference>
<feature type="domain" description="Nitroreductase" evidence="7">
    <location>
        <begin position="39"/>
        <end position="191"/>
    </location>
</feature>
<dbReference type="PANTHER" id="PTHR43425:SF2">
    <property type="entry name" value="OXYGEN-INSENSITIVE NADPH NITROREDUCTASE"/>
    <property type="match status" value="1"/>
</dbReference>
<feature type="region of interest" description="Disordered" evidence="6">
    <location>
        <begin position="1"/>
        <end position="26"/>
    </location>
</feature>
<organism evidence="8">
    <name type="scientific">Gulosibacter sediminis</name>
    <dbReference type="NCBI Taxonomy" id="1729695"/>
    <lineage>
        <taxon>Bacteria</taxon>
        <taxon>Bacillati</taxon>
        <taxon>Actinomycetota</taxon>
        <taxon>Actinomycetes</taxon>
        <taxon>Micrococcales</taxon>
        <taxon>Microbacteriaceae</taxon>
        <taxon>Gulosibacter</taxon>
    </lineage>
</organism>
<name>A0ABY4MYP5_9MICO</name>
<dbReference type="SUPFAM" id="SSF55469">
    <property type="entry name" value="FMN-dependent nitroreductase-like"/>
    <property type="match status" value="1"/>
</dbReference>
<dbReference type="Gene3D" id="3.40.109.10">
    <property type="entry name" value="NADH Oxidase"/>
    <property type="match status" value="1"/>
</dbReference>
<sequence length="278" mass="30563">MTTTNTAHTTEQLVSERYGADPESPVADGTETIDLQLAHRSVREFLTDEISDAQLRLIIAAAQSGSVSSNLQTWSIIAIRDEDHKRRVSQAIGGRSYVEDAAVFLVWVVDYHRAAQIAQQRGSEVETVKYLENTLVSFVDAGISAQNALLAAESLGLGGVFVGSIRNNPPGVVEELELPEHVFPIVGLAIGVPDPDEAASTKPRLPQAAVLHEETYDADAWADASAEYETRLASYYANYDKPDYSWARTLERRIGNVKGLYGRERMREWLGEQGLTSE</sequence>
<keyword evidence="2 5" id="KW-0285">Flavoprotein</keyword>
<dbReference type="InterPro" id="IPR029479">
    <property type="entry name" value="Nitroreductase"/>
</dbReference>
<accession>A0ABY4MYP5</accession>
<dbReference type="PIRSF" id="PIRSF005426">
    <property type="entry name" value="Frp"/>
    <property type="match status" value="1"/>
</dbReference>
<dbReference type="Pfam" id="PF00881">
    <property type="entry name" value="Nitroreductase"/>
    <property type="match status" value="1"/>
</dbReference>
<gene>
    <name evidence="8" type="ORF">M3M28_03380</name>
</gene>
<evidence type="ECO:0000256" key="4">
    <source>
        <dbReference type="ARBA" id="ARBA00023002"/>
    </source>
</evidence>
<comment type="similarity">
    <text evidence="1 5">Belongs to the flavin oxidoreductase frp family.</text>
</comment>
<protein>
    <submittedName>
        <fullName evidence="8">NADPH-dependent oxidoreductase</fullName>
    </submittedName>
</protein>
<keyword evidence="5" id="KW-0521">NADP</keyword>
<keyword evidence="3 5" id="KW-0288">FMN</keyword>